<organism evidence="1 2">
    <name type="scientific">Phrynocephalus forsythii</name>
    <dbReference type="NCBI Taxonomy" id="171643"/>
    <lineage>
        <taxon>Eukaryota</taxon>
        <taxon>Metazoa</taxon>
        <taxon>Chordata</taxon>
        <taxon>Craniata</taxon>
        <taxon>Vertebrata</taxon>
        <taxon>Euteleostomi</taxon>
        <taxon>Lepidosauria</taxon>
        <taxon>Squamata</taxon>
        <taxon>Bifurcata</taxon>
        <taxon>Unidentata</taxon>
        <taxon>Episquamata</taxon>
        <taxon>Toxicofera</taxon>
        <taxon>Iguania</taxon>
        <taxon>Acrodonta</taxon>
        <taxon>Agamidae</taxon>
        <taxon>Agaminae</taxon>
        <taxon>Phrynocephalus</taxon>
    </lineage>
</organism>
<gene>
    <name evidence="1" type="ORF">JRQ81_007751</name>
</gene>
<keyword evidence="2" id="KW-1185">Reference proteome</keyword>
<evidence type="ECO:0000313" key="1">
    <source>
        <dbReference type="EMBL" id="KAJ7309691.1"/>
    </source>
</evidence>
<reference evidence="1" key="1">
    <citation type="journal article" date="2023" name="DNA Res.">
        <title>Chromosome-level genome assembly of Phrynocephalus forsythii using third-generation DNA sequencing and Hi-C analysis.</title>
        <authorList>
            <person name="Qi Y."/>
            <person name="Zhao W."/>
            <person name="Zhao Y."/>
            <person name="Niu C."/>
            <person name="Cao S."/>
            <person name="Zhang Y."/>
        </authorList>
    </citation>
    <scope>NUCLEOTIDE SEQUENCE</scope>
    <source>
        <tissue evidence="1">Muscle</tissue>
    </source>
</reference>
<protein>
    <submittedName>
        <fullName evidence="1">Uncharacterized protein</fullName>
    </submittedName>
</protein>
<dbReference type="EMBL" id="JAPFRF010000016">
    <property type="protein sequence ID" value="KAJ7309691.1"/>
    <property type="molecule type" value="Genomic_DNA"/>
</dbReference>
<dbReference type="AlphaFoldDB" id="A0A9Q0XE74"/>
<comment type="caution">
    <text evidence="1">The sequence shown here is derived from an EMBL/GenBank/DDBJ whole genome shotgun (WGS) entry which is preliminary data.</text>
</comment>
<evidence type="ECO:0000313" key="2">
    <source>
        <dbReference type="Proteomes" id="UP001142489"/>
    </source>
</evidence>
<dbReference type="Proteomes" id="UP001142489">
    <property type="component" value="Unassembled WGS sequence"/>
</dbReference>
<name>A0A9Q0XE74_9SAUR</name>
<feature type="non-terminal residue" evidence="1">
    <location>
        <position position="111"/>
    </location>
</feature>
<proteinExistence type="predicted"/>
<accession>A0A9Q0XE74</accession>
<feature type="non-terminal residue" evidence="1">
    <location>
        <position position="1"/>
    </location>
</feature>
<sequence length="111" mass="12671">SSKLGHFLAFADDLRCLNPWRLGKARYWIESRLPQHDLSLILPGRRATSRLIRHPCAFSSLSLTPGPFPKMHTGLFATLSLPPVGLLNGKRTLSGEHWSLFARRRRKRTQQ</sequence>